<keyword evidence="3" id="KW-0560">Oxidoreductase</keyword>
<evidence type="ECO:0000313" key="7">
    <source>
        <dbReference type="Proteomes" id="UP000799291"/>
    </source>
</evidence>
<proteinExistence type="predicted"/>
<gene>
    <name evidence="6" type="ORF">K458DRAFT_390297</name>
</gene>
<sequence length="405" mass="44491">MIKLSILVVGASIAGPATAYWLAKAGAKVTVIERFPRLRNSGQAVDIRTVGISVMQNIPGMEAQVRAKWTQEEGYSFVRESGLPYGTIRASGNPDQQSLISEFEIFRGDLSKILYDLTKDNESVEYVFGEQIASMQQSEMDRGPITVEFANGMATSDYDLVAACDGATSRTRAMGLGCAVREHIFPTNTWAAYFSIKQDLLRGSRVGQAHSAVGGRFFSIEPDPSGFSRVMLMGIHPRDKRDTTLPFRQALAQGDEALKKHISQHHQEDFYASEIVQVKVPSLYKGRFVLVGDAGYAAGHTGGGTSLALAGPYMMTGEINKHSGDLVAGIRGYEQQMRPLIKEMQKIPPLVATILAPQTPWGIWVRNYALAFIAWTGILGFAQKYFGSAFVSTDTFPIPEYHWAF</sequence>
<dbReference type="GO" id="GO:0071949">
    <property type="term" value="F:FAD binding"/>
    <property type="evidence" value="ECO:0007669"/>
    <property type="project" value="InterPro"/>
</dbReference>
<feature type="domain" description="FAD-binding" evidence="5">
    <location>
        <begin position="4"/>
        <end position="295"/>
    </location>
</feature>
<evidence type="ECO:0000313" key="6">
    <source>
        <dbReference type="EMBL" id="KAF2683017.1"/>
    </source>
</evidence>
<evidence type="ECO:0000256" key="2">
    <source>
        <dbReference type="ARBA" id="ARBA00022827"/>
    </source>
</evidence>
<dbReference type="EMBL" id="MU005585">
    <property type="protein sequence ID" value="KAF2683017.1"/>
    <property type="molecule type" value="Genomic_DNA"/>
</dbReference>
<name>A0A6G1IXN8_9PLEO</name>
<protein>
    <submittedName>
        <fullName evidence="6">FAD/NAD(P)-binding domain-containing protein</fullName>
    </submittedName>
</protein>
<keyword evidence="7" id="KW-1185">Reference proteome</keyword>
<dbReference type="PANTHER" id="PTHR46865:SF2">
    <property type="entry name" value="MONOOXYGENASE"/>
    <property type="match status" value="1"/>
</dbReference>
<keyword evidence="2" id="KW-0274">FAD</keyword>
<dbReference type="GO" id="GO:0016491">
    <property type="term" value="F:oxidoreductase activity"/>
    <property type="evidence" value="ECO:0007669"/>
    <property type="project" value="UniProtKB-KW"/>
</dbReference>
<evidence type="ECO:0000256" key="1">
    <source>
        <dbReference type="ARBA" id="ARBA00022630"/>
    </source>
</evidence>
<dbReference type="Gene3D" id="3.30.9.10">
    <property type="entry name" value="D-Amino Acid Oxidase, subunit A, domain 2"/>
    <property type="match status" value="1"/>
</dbReference>
<dbReference type="PRINTS" id="PR00420">
    <property type="entry name" value="RNGMNOXGNASE"/>
</dbReference>
<dbReference type="InterPro" id="IPR002938">
    <property type="entry name" value="FAD-bd"/>
</dbReference>
<dbReference type="SUPFAM" id="SSF51905">
    <property type="entry name" value="FAD/NAD(P)-binding domain"/>
    <property type="match status" value="1"/>
</dbReference>
<dbReference type="PANTHER" id="PTHR46865">
    <property type="entry name" value="OXIDOREDUCTASE-RELATED"/>
    <property type="match status" value="1"/>
</dbReference>
<dbReference type="InterPro" id="IPR051704">
    <property type="entry name" value="FAD_aromatic-hydroxylase"/>
</dbReference>
<evidence type="ECO:0000256" key="3">
    <source>
        <dbReference type="ARBA" id="ARBA00023002"/>
    </source>
</evidence>
<evidence type="ECO:0000256" key="4">
    <source>
        <dbReference type="SAM" id="SignalP"/>
    </source>
</evidence>
<keyword evidence="4" id="KW-0732">Signal</keyword>
<dbReference type="Pfam" id="PF01494">
    <property type="entry name" value="FAD_binding_3"/>
    <property type="match status" value="1"/>
</dbReference>
<reference evidence="6" key="1">
    <citation type="journal article" date="2020" name="Stud. Mycol.">
        <title>101 Dothideomycetes genomes: a test case for predicting lifestyles and emergence of pathogens.</title>
        <authorList>
            <person name="Haridas S."/>
            <person name="Albert R."/>
            <person name="Binder M."/>
            <person name="Bloem J."/>
            <person name="Labutti K."/>
            <person name="Salamov A."/>
            <person name="Andreopoulos B."/>
            <person name="Baker S."/>
            <person name="Barry K."/>
            <person name="Bills G."/>
            <person name="Bluhm B."/>
            <person name="Cannon C."/>
            <person name="Castanera R."/>
            <person name="Culley D."/>
            <person name="Daum C."/>
            <person name="Ezra D."/>
            <person name="Gonzalez J."/>
            <person name="Henrissat B."/>
            <person name="Kuo A."/>
            <person name="Liang C."/>
            <person name="Lipzen A."/>
            <person name="Lutzoni F."/>
            <person name="Magnuson J."/>
            <person name="Mondo S."/>
            <person name="Nolan M."/>
            <person name="Ohm R."/>
            <person name="Pangilinan J."/>
            <person name="Park H.-J."/>
            <person name="Ramirez L."/>
            <person name="Alfaro M."/>
            <person name="Sun H."/>
            <person name="Tritt A."/>
            <person name="Yoshinaga Y."/>
            <person name="Zwiers L.-H."/>
            <person name="Turgeon B."/>
            <person name="Goodwin S."/>
            <person name="Spatafora J."/>
            <person name="Crous P."/>
            <person name="Grigoriev I."/>
        </authorList>
    </citation>
    <scope>NUCLEOTIDE SEQUENCE</scope>
    <source>
        <strain evidence="6">CBS 122367</strain>
    </source>
</reference>
<feature type="signal peptide" evidence="4">
    <location>
        <begin position="1"/>
        <end position="19"/>
    </location>
</feature>
<dbReference type="Gene3D" id="3.50.50.60">
    <property type="entry name" value="FAD/NAD(P)-binding domain"/>
    <property type="match status" value="1"/>
</dbReference>
<accession>A0A6G1IXN8</accession>
<dbReference type="OrthoDB" id="655030at2759"/>
<dbReference type="Proteomes" id="UP000799291">
    <property type="component" value="Unassembled WGS sequence"/>
</dbReference>
<organism evidence="6 7">
    <name type="scientific">Lentithecium fluviatile CBS 122367</name>
    <dbReference type="NCBI Taxonomy" id="1168545"/>
    <lineage>
        <taxon>Eukaryota</taxon>
        <taxon>Fungi</taxon>
        <taxon>Dikarya</taxon>
        <taxon>Ascomycota</taxon>
        <taxon>Pezizomycotina</taxon>
        <taxon>Dothideomycetes</taxon>
        <taxon>Pleosporomycetidae</taxon>
        <taxon>Pleosporales</taxon>
        <taxon>Massarineae</taxon>
        <taxon>Lentitheciaceae</taxon>
        <taxon>Lentithecium</taxon>
    </lineage>
</organism>
<feature type="chain" id="PRO_5026244779" evidence="4">
    <location>
        <begin position="20"/>
        <end position="405"/>
    </location>
</feature>
<dbReference type="InterPro" id="IPR036188">
    <property type="entry name" value="FAD/NAD-bd_sf"/>
</dbReference>
<evidence type="ECO:0000259" key="5">
    <source>
        <dbReference type="Pfam" id="PF01494"/>
    </source>
</evidence>
<dbReference type="AlphaFoldDB" id="A0A6G1IXN8"/>
<keyword evidence="1" id="KW-0285">Flavoprotein</keyword>